<dbReference type="PANTHER" id="PTHR11766:SF0">
    <property type="entry name" value="TYROSINE--TRNA LIGASE, MITOCHONDRIAL"/>
    <property type="match status" value="1"/>
</dbReference>
<dbReference type="InterPro" id="IPR036986">
    <property type="entry name" value="S4_RNA-bd_sf"/>
</dbReference>
<dbReference type="PROSITE" id="PS00178">
    <property type="entry name" value="AA_TRNA_LIGASE_I"/>
    <property type="match status" value="1"/>
</dbReference>
<organism evidence="11 12">
    <name type="scientific">Naumannella cuiyingiana</name>
    <dbReference type="NCBI Taxonomy" id="1347891"/>
    <lineage>
        <taxon>Bacteria</taxon>
        <taxon>Bacillati</taxon>
        <taxon>Actinomycetota</taxon>
        <taxon>Actinomycetes</taxon>
        <taxon>Propionibacteriales</taxon>
        <taxon>Propionibacteriaceae</taxon>
        <taxon>Naumannella</taxon>
    </lineage>
</organism>
<evidence type="ECO:0000256" key="2">
    <source>
        <dbReference type="ARBA" id="ARBA00022741"/>
    </source>
</evidence>
<accession>A0A7Z0IM99</accession>
<dbReference type="HAMAP" id="MF_02006">
    <property type="entry name" value="Tyr_tRNA_synth_type1"/>
    <property type="match status" value="1"/>
</dbReference>
<evidence type="ECO:0000256" key="1">
    <source>
        <dbReference type="ARBA" id="ARBA00022598"/>
    </source>
</evidence>
<dbReference type="PANTHER" id="PTHR11766">
    <property type="entry name" value="TYROSYL-TRNA SYNTHETASE"/>
    <property type="match status" value="1"/>
</dbReference>
<protein>
    <recommendedName>
        <fullName evidence="8">Tyrosine--tRNA ligase</fullName>
        <ecNumber evidence="8">6.1.1.1</ecNumber>
    </recommendedName>
    <alternativeName>
        <fullName evidence="8">Tyrosyl-tRNA synthetase</fullName>
        <shortName evidence="8">TyrRS</shortName>
    </alternativeName>
</protein>
<dbReference type="PRINTS" id="PR01040">
    <property type="entry name" value="TRNASYNTHTYR"/>
</dbReference>
<evidence type="ECO:0000256" key="7">
    <source>
        <dbReference type="ARBA" id="ARBA00048248"/>
    </source>
</evidence>
<dbReference type="PROSITE" id="PS50889">
    <property type="entry name" value="S4"/>
    <property type="match status" value="1"/>
</dbReference>
<evidence type="ECO:0000256" key="9">
    <source>
        <dbReference type="PROSITE-ProRule" id="PRU00182"/>
    </source>
</evidence>
<comment type="subunit">
    <text evidence="8">Homodimer.</text>
</comment>
<evidence type="ECO:0000256" key="8">
    <source>
        <dbReference type="HAMAP-Rule" id="MF_02006"/>
    </source>
</evidence>
<dbReference type="InterPro" id="IPR024107">
    <property type="entry name" value="Tyr-tRNA-ligase_bac_1"/>
</dbReference>
<dbReference type="NCBIfam" id="TIGR00234">
    <property type="entry name" value="tyrS"/>
    <property type="match status" value="1"/>
</dbReference>
<dbReference type="AlphaFoldDB" id="A0A7Z0IM99"/>
<dbReference type="InterPro" id="IPR024088">
    <property type="entry name" value="Tyr-tRNA-ligase_bac-type"/>
</dbReference>
<feature type="binding site" evidence="8">
    <location>
        <position position="35"/>
    </location>
    <ligand>
        <name>L-tyrosine</name>
        <dbReference type="ChEBI" id="CHEBI:58315"/>
    </ligand>
</feature>
<evidence type="ECO:0000256" key="4">
    <source>
        <dbReference type="ARBA" id="ARBA00022884"/>
    </source>
</evidence>
<keyword evidence="1 8" id="KW-0436">Ligase</keyword>
<keyword evidence="2 8" id="KW-0547">Nucleotide-binding</keyword>
<gene>
    <name evidence="8" type="primary">tyrS</name>
    <name evidence="11" type="ORF">GGQ54_002968</name>
</gene>
<name>A0A7Z0IM99_9ACTN</name>
<feature type="binding site" evidence="8">
    <location>
        <position position="172"/>
    </location>
    <ligand>
        <name>L-tyrosine</name>
        <dbReference type="ChEBI" id="CHEBI:58315"/>
    </ligand>
</feature>
<dbReference type="CDD" id="cd00805">
    <property type="entry name" value="TyrRS_core"/>
    <property type="match status" value="1"/>
</dbReference>
<dbReference type="Gene3D" id="3.40.50.620">
    <property type="entry name" value="HUPs"/>
    <property type="match status" value="1"/>
</dbReference>
<dbReference type="Gene3D" id="1.10.240.10">
    <property type="entry name" value="Tyrosyl-Transfer RNA Synthetase"/>
    <property type="match status" value="1"/>
</dbReference>
<dbReference type="InterPro" id="IPR002305">
    <property type="entry name" value="aa-tRNA-synth_Ic"/>
</dbReference>
<dbReference type="InterPro" id="IPR014729">
    <property type="entry name" value="Rossmann-like_a/b/a_fold"/>
</dbReference>
<keyword evidence="5 8" id="KW-0648">Protein biosynthesis</keyword>
<dbReference type="RefSeq" id="WP_179446078.1">
    <property type="nucleotide sequence ID" value="NZ_JACBZS010000001.1"/>
</dbReference>
<dbReference type="EMBL" id="JACBZS010000001">
    <property type="protein sequence ID" value="NYI72408.1"/>
    <property type="molecule type" value="Genomic_DNA"/>
</dbReference>
<evidence type="ECO:0000256" key="5">
    <source>
        <dbReference type="ARBA" id="ARBA00022917"/>
    </source>
</evidence>
<comment type="similarity">
    <text evidence="8">Belongs to the class-I aminoacyl-tRNA synthetase family. TyrS type 1 subfamily.</text>
</comment>
<dbReference type="GO" id="GO:0003723">
    <property type="term" value="F:RNA binding"/>
    <property type="evidence" value="ECO:0007669"/>
    <property type="project" value="UniProtKB-KW"/>
</dbReference>
<comment type="subcellular location">
    <subcellularLocation>
        <location evidence="8">Cytoplasm</location>
    </subcellularLocation>
</comment>
<feature type="domain" description="Tyrosine--tRNA ligase SYY-like C-terminal" evidence="10">
    <location>
        <begin position="356"/>
        <end position="412"/>
    </location>
</feature>
<dbReference type="InterPro" id="IPR001412">
    <property type="entry name" value="aa-tRNA-synth_I_CS"/>
</dbReference>
<comment type="function">
    <text evidence="8">Catalyzes the attachment of tyrosine to tRNA(Tyr) in a two-step reaction: tyrosine is first activated by ATP to form Tyr-AMP and then transferred to the acceptor end of tRNA(Tyr).</text>
</comment>
<dbReference type="GO" id="GO:0006437">
    <property type="term" value="P:tyrosyl-tRNA aminoacylation"/>
    <property type="evidence" value="ECO:0007669"/>
    <property type="project" value="UniProtKB-UniRule"/>
</dbReference>
<feature type="binding site" evidence="8">
    <location>
        <position position="231"/>
    </location>
    <ligand>
        <name>ATP</name>
        <dbReference type="ChEBI" id="CHEBI:30616"/>
    </ligand>
</feature>
<comment type="catalytic activity">
    <reaction evidence="7 8">
        <text>tRNA(Tyr) + L-tyrosine + ATP = L-tyrosyl-tRNA(Tyr) + AMP + diphosphate + H(+)</text>
        <dbReference type="Rhea" id="RHEA:10220"/>
        <dbReference type="Rhea" id="RHEA-COMP:9706"/>
        <dbReference type="Rhea" id="RHEA-COMP:9707"/>
        <dbReference type="ChEBI" id="CHEBI:15378"/>
        <dbReference type="ChEBI" id="CHEBI:30616"/>
        <dbReference type="ChEBI" id="CHEBI:33019"/>
        <dbReference type="ChEBI" id="CHEBI:58315"/>
        <dbReference type="ChEBI" id="CHEBI:78442"/>
        <dbReference type="ChEBI" id="CHEBI:78536"/>
        <dbReference type="ChEBI" id="CHEBI:456215"/>
        <dbReference type="EC" id="6.1.1.1"/>
    </reaction>
</comment>
<dbReference type="Pfam" id="PF22421">
    <property type="entry name" value="SYY_C-terminal"/>
    <property type="match status" value="1"/>
</dbReference>
<keyword evidence="12" id="KW-1185">Reference proteome</keyword>
<keyword evidence="6 8" id="KW-0030">Aminoacyl-tRNA synthetase</keyword>
<proteinExistence type="inferred from homology"/>
<keyword evidence="3 8" id="KW-0067">ATP-binding</keyword>
<comment type="caution">
    <text evidence="8">Lacks conserved residue(s) required for the propagation of feature annotation.</text>
</comment>
<dbReference type="EC" id="6.1.1.1" evidence="8"/>
<dbReference type="GO" id="GO:0005829">
    <property type="term" value="C:cytosol"/>
    <property type="evidence" value="ECO:0007669"/>
    <property type="project" value="TreeGrafter"/>
</dbReference>
<evidence type="ECO:0000256" key="6">
    <source>
        <dbReference type="ARBA" id="ARBA00023146"/>
    </source>
</evidence>
<evidence type="ECO:0000313" key="11">
    <source>
        <dbReference type="EMBL" id="NYI72408.1"/>
    </source>
</evidence>
<evidence type="ECO:0000313" key="12">
    <source>
        <dbReference type="Proteomes" id="UP000527616"/>
    </source>
</evidence>
<dbReference type="GO" id="GO:0005524">
    <property type="term" value="F:ATP binding"/>
    <property type="evidence" value="ECO:0007669"/>
    <property type="project" value="UniProtKB-UniRule"/>
</dbReference>
<comment type="caution">
    <text evidence="11">The sequence shown here is derived from an EMBL/GenBank/DDBJ whole genome shotgun (WGS) entry which is preliminary data.</text>
</comment>
<dbReference type="InterPro" id="IPR002307">
    <property type="entry name" value="Tyr-tRNA-ligase"/>
</dbReference>
<keyword evidence="8" id="KW-0963">Cytoplasm</keyword>
<dbReference type="FunFam" id="1.10.240.10:FF:000001">
    <property type="entry name" value="Tyrosine--tRNA ligase"/>
    <property type="match status" value="1"/>
</dbReference>
<dbReference type="Proteomes" id="UP000527616">
    <property type="component" value="Unassembled WGS sequence"/>
</dbReference>
<feature type="short sequence motif" description="'KMSKS' region" evidence="8">
    <location>
        <begin position="228"/>
        <end position="232"/>
    </location>
</feature>
<dbReference type="Gene3D" id="3.10.290.10">
    <property type="entry name" value="RNA-binding S4 domain"/>
    <property type="match status" value="1"/>
</dbReference>
<dbReference type="InterPro" id="IPR054608">
    <property type="entry name" value="SYY-like_C"/>
</dbReference>
<reference evidence="11 12" key="1">
    <citation type="submission" date="2020-07" db="EMBL/GenBank/DDBJ databases">
        <title>Sequencing the genomes of 1000 actinobacteria strains.</title>
        <authorList>
            <person name="Klenk H.-P."/>
        </authorList>
    </citation>
    <scope>NUCLEOTIDE SEQUENCE [LARGE SCALE GENOMIC DNA]</scope>
    <source>
        <strain evidence="11 12">DSM 103164</strain>
    </source>
</reference>
<sequence>MSTVYDELSWRGLIANSTEPEALSAALAGDPLTFYVGFDPTAPSIHMGNLVQLTIARRLQAAGHRPLLLVGGSTGLIGDPKDSGERTLNAPEVVAEWVARIQGQVSSLIDLGGDNPARLVNNLDWTAGLSVLDFLRDVGKHFPVNRMLARDVVRNRLEDGISYTEFSYVLLQSLDYLELFRRYGCTLQFGGSDQWGNITAGAELVRRVTGERVHAMASPLLTKADGTKFGKTESGTVWLDPNLTSPYAFHQFFLNAEDAKVIEYLKVFSDRDADEIGQLEVDTAERPHERRAQHALADDVTTLVHSAQETEAANAAAQALFGRGELGALSAATLDSVLTEIGAPVVERPELPTVADAFELAGVVGSKSQARRMVAEGGAYLNNERVADADRRLGPDDLLHGRYAVLRRGRKTVGGLRFAQRVAGA</sequence>
<feature type="binding site" evidence="8">
    <location>
        <position position="168"/>
    </location>
    <ligand>
        <name>L-tyrosine</name>
        <dbReference type="ChEBI" id="CHEBI:58315"/>
    </ligand>
</feature>
<dbReference type="Pfam" id="PF00579">
    <property type="entry name" value="tRNA-synt_1b"/>
    <property type="match status" value="1"/>
</dbReference>
<keyword evidence="4 9" id="KW-0694">RNA-binding</keyword>
<dbReference type="GO" id="GO:0004831">
    <property type="term" value="F:tyrosine-tRNA ligase activity"/>
    <property type="evidence" value="ECO:0007669"/>
    <property type="project" value="UniProtKB-UniRule"/>
</dbReference>
<evidence type="ECO:0000256" key="3">
    <source>
        <dbReference type="ARBA" id="ARBA00022840"/>
    </source>
</evidence>
<dbReference type="SUPFAM" id="SSF55174">
    <property type="entry name" value="Alpha-L RNA-binding motif"/>
    <property type="match status" value="1"/>
</dbReference>
<evidence type="ECO:0000259" key="10">
    <source>
        <dbReference type="Pfam" id="PF22421"/>
    </source>
</evidence>
<dbReference type="SUPFAM" id="SSF52374">
    <property type="entry name" value="Nucleotidylyl transferase"/>
    <property type="match status" value="1"/>
</dbReference>